<dbReference type="GO" id="GO:0005576">
    <property type="term" value="C:extracellular region"/>
    <property type="evidence" value="ECO:0007669"/>
    <property type="project" value="UniProtKB-SubCell"/>
</dbReference>
<dbReference type="Gramene" id="QL12p016717:mrna">
    <property type="protein sequence ID" value="QL12p016717:mrna"/>
    <property type="gene ID" value="QL12p016717"/>
</dbReference>
<dbReference type="Proteomes" id="UP000594261">
    <property type="component" value="Chromosome 12"/>
</dbReference>
<evidence type="ECO:0000256" key="1">
    <source>
        <dbReference type="ARBA" id="ARBA00004613"/>
    </source>
</evidence>
<evidence type="ECO:0000256" key="4">
    <source>
        <dbReference type="ARBA" id="ARBA00022729"/>
    </source>
</evidence>
<dbReference type="Gene3D" id="3.40.50.200">
    <property type="entry name" value="Peptidase S8/S53 domain"/>
    <property type="match status" value="1"/>
</dbReference>
<feature type="domain" description="Inhibitor I9" evidence="8">
    <location>
        <begin position="57"/>
        <end position="135"/>
    </location>
</feature>
<evidence type="ECO:0008006" key="11">
    <source>
        <dbReference type="Google" id="ProtNLM"/>
    </source>
</evidence>
<evidence type="ECO:0000256" key="6">
    <source>
        <dbReference type="ARBA" id="ARBA00022825"/>
    </source>
</evidence>
<dbReference type="GO" id="GO:0004252">
    <property type="term" value="F:serine-type endopeptidase activity"/>
    <property type="evidence" value="ECO:0007669"/>
    <property type="project" value="InterPro"/>
</dbReference>
<dbReference type="InterPro" id="IPR045051">
    <property type="entry name" value="SBT"/>
</dbReference>
<protein>
    <recommendedName>
        <fullName evidence="11">Cucumisin</fullName>
    </recommendedName>
</protein>
<dbReference type="Gene3D" id="3.30.70.80">
    <property type="entry name" value="Peptidase S8 propeptide/proteinase inhibitor I9"/>
    <property type="match status" value="1"/>
</dbReference>
<dbReference type="SUPFAM" id="SSF52743">
    <property type="entry name" value="Subtilisin-like"/>
    <property type="match status" value="1"/>
</dbReference>
<evidence type="ECO:0000313" key="10">
    <source>
        <dbReference type="Proteomes" id="UP000594261"/>
    </source>
</evidence>
<keyword evidence="5" id="KW-0378">Hydrolase</keyword>
<dbReference type="InParanoid" id="A0A7N2N236"/>
<dbReference type="InterPro" id="IPR000209">
    <property type="entry name" value="Peptidase_S8/S53_dom"/>
</dbReference>
<reference evidence="9" key="2">
    <citation type="submission" date="2021-01" db="UniProtKB">
        <authorList>
            <consortium name="EnsemblPlants"/>
        </authorList>
    </citation>
    <scope>IDENTIFICATION</scope>
</reference>
<evidence type="ECO:0000313" key="9">
    <source>
        <dbReference type="EnsemblPlants" id="QL12p016717:mrna"/>
    </source>
</evidence>
<organism evidence="9 10">
    <name type="scientific">Quercus lobata</name>
    <name type="common">Valley oak</name>
    <dbReference type="NCBI Taxonomy" id="97700"/>
    <lineage>
        <taxon>Eukaryota</taxon>
        <taxon>Viridiplantae</taxon>
        <taxon>Streptophyta</taxon>
        <taxon>Embryophyta</taxon>
        <taxon>Tracheophyta</taxon>
        <taxon>Spermatophyta</taxon>
        <taxon>Magnoliopsida</taxon>
        <taxon>eudicotyledons</taxon>
        <taxon>Gunneridae</taxon>
        <taxon>Pentapetalae</taxon>
        <taxon>rosids</taxon>
        <taxon>fabids</taxon>
        <taxon>Fagales</taxon>
        <taxon>Fagaceae</taxon>
        <taxon>Quercus</taxon>
    </lineage>
</organism>
<dbReference type="AlphaFoldDB" id="A0A7N2N236"/>
<feature type="domain" description="Peptidase S8/S53" evidence="7">
    <location>
        <begin position="158"/>
        <end position="307"/>
    </location>
</feature>
<accession>A0A7N2N236</accession>
<dbReference type="CDD" id="cd02120">
    <property type="entry name" value="PA_subtilisin_like"/>
    <property type="match status" value="1"/>
</dbReference>
<dbReference type="EMBL" id="LRBV02000012">
    <property type="status" value="NOT_ANNOTATED_CDS"/>
    <property type="molecule type" value="Genomic_DNA"/>
</dbReference>
<evidence type="ECO:0000256" key="3">
    <source>
        <dbReference type="ARBA" id="ARBA00022670"/>
    </source>
</evidence>
<name>A0A7N2N236_QUELO</name>
<sequence>MQARASHCLQDTYVHRLKTLTVEPSSIPMAKAVLHILLHTLLLAALLMSCHGQEREVHIVYMGEKPQRDFSVESTHHSMLERVLGSTSTAKESLIYSYGKSFNGFAAKLTDEEAAKFSQMEGVISVLPNQILELHTTRSWDFMGFPSKGKVGSPHEGDVIIGLLDTGIWPDPIASMMKDSALHLVDGRVNAKVPTSPVTSELSFCLIIIKIIGARYYNSEGFYDITDIKSPRDSEGHGTHTSSTAAGREVVGASYFGLAEGIARGGVPGARIAMYKVCWSSGCYSAVVLVAFDYARVDGVDIISVSLCWAFPYILQRPNFFPCHEKRHLDLMFCWKLWALPTKPGQSCTLDITVAARTIDRKFVAQVVLGNGQVYTGIAINSFNLNGTSLPLIWGGDAANYSAGAYPDISKYCYNGDLSSYKVQGKIVFCEGAVVADSSITDVGYSLPLPATIISVEDGLTILNYIRSKE</sequence>
<keyword evidence="10" id="KW-1185">Reference proteome</keyword>
<dbReference type="InterPro" id="IPR036852">
    <property type="entry name" value="Peptidase_S8/S53_dom_sf"/>
</dbReference>
<comment type="similarity">
    <text evidence="2">Belongs to the peptidase S8 family.</text>
</comment>
<keyword evidence="6" id="KW-0720">Serine protease</keyword>
<keyword evidence="4" id="KW-0732">Signal</keyword>
<dbReference type="Gene3D" id="3.50.30.30">
    <property type="match status" value="1"/>
</dbReference>
<keyword evidence="3" id="KW-0645">Protease</keyword>
<evidence type="ECO:0000259" key="7">
    <source>
        <dbReference type="Pfam" id="PF00082"/>
    </source>
</evidence>
<dbReference type="GO" id="GO:0006508">
    <property type="term" value="P:proteolysis"/>
    <property type="evidence" value="ECO:0007669"/>
    <property type="project" value="UniProtKB-KW"/>
</dbReference>
<evidence type="ECO:0000259" key="8">
    <source>
        <dbReference type="Pfam" id="PF05922"/>
    </source>
</evidence>
<evidence type="ECO:0000256" key="5">
    <source>
        <dbReference type="ARBA" id="ARBA00022801"/>
    </source>
</evidence>
<dbReference type="Pfam" id="PF00082">
    <property type="entry name" value="Peptidase_S8"/>
    <property type="match status" value="1"/>
</dbReference>
<evidence type="ECO:0000256" key="2">
    <source>
        <dbReference type="ARBA" id="ARBA00011073"/>
    </source>
</evidence>
<dbReference type="InterPro" id="IPR037045">
    <property type="entry name" value="S8pro/Inhibitor_I9_sf"/>
</dbReference>
<dbReference type="EnsemblPlants" id="QL12p016717:mrna">
    <property type="protein sequence ID" value="QL12p016717:mrna"/>
    <property type="gene ID" value="QL12p016717"/>
</dbReference>
<dbReference type="PANTHER" id="PTHR10795">
    <property type="entry name" value="PROPROTEIN CONVERTASE SUBTILISIN/KEXIN"/>
    <property type="match status" value="1"/>
</dbReference>
<proteinExistence type="inferred from homology"/>
<dbReference type="Pfam" id="PF05922">
    <property type="entry name" value="Inhibitor_I9"/>
    <property type="match status" value="1"/>
</dbReference>
<comment type="subcellular location">
    <subcellularLocation>
        <location evidence="1">Secreted</location>
    </subcellularLocation>
</comment>
<dbReference type="InterPro" id="IPR010259">
    <property type="entry name" value="S8pro/Inhibitor_I9"/>
</dbReference>
<dbReference type="FunFam" id="3.30.70.80:FF:000002">
    <property type="entry name" value="Subtilisin-like protease SBT5.3"/>
    <property type="match status" value="1"/>
</dbReference>
<reference evidence="9 10" key="1">
    <citation type="journal article" date="2016" name="G3 (Bethesda)">
        <title>First Draft Assembly and Annotation of the Genome of a California Endemic Oak Quercus lobata Nee (Fagaceae).</title>
        <authorList>
            <person name="Sork V.L."/>
            <person name="Fitz-Gibbon S.T."/>
            <person name="Puiu D."/>
            <person name="Crepeau M."/>
            <person name="Gugger P.F."/>
            <person name="Sherman R."/>
            <person name="Stevens K."/>
            <person name="Langley C.H."/>
            <person name="Pellegrini M."/>
            <person name="Salzberg S.L."/>
        </authorList>
    </citation>
    <scope>NUCLEOTIDE SEQUENCE [LARGE SCALE GENOMIC DNA]</scope>
    <source>
        <strain evidence="9 10">cv. SW786</strain>
    </source>
</reference>